<dbReference type="AlphaFoldDB" id="A0A7X2T973"/>
<dbReference type="SUPFAM" id="SSF52833">
    <property type="entry name" value="Thioredoxin-like"/>
    <property type="match status" value="1"/>
</dbReference>
<dbReference type="InterPro" id="IPR002109">
    <property type="entry name" value="Glutaredoxin"/>
</dbReference>
<organism evidence="2 3">
    <name type="scientific">Pseudoramibacter porci</name>
    <dbReference type="NCBI Taxonomy" id="2606631"/>
    <lineage>
        <taxon>Bacteria</taxon>
        <taxon>Bacillati</taxon>
        <taxon>Bacillota</taxon>
        <taxon>Clostridia</taxon>
        <taxon>Eubacteriales</taxon>
        <taxon>Eubacteriaceae</taxon>
        <taxon>Pseudoramibacter</taxon>
    </lineage>
</organism>
<evidence type="ECO:0000313" key="3">
    <source>
        <dbReference type="Proteomes" id="UP000461754"/>
    </source>
</evidence>
<protein>
    <submittedName>
        <fullName evidence="2">Glutaredoxin</fullName>
    </submittedName>
</protein>
<dbReference type="Proteomes" id="UP000461754">
    <property type="component" value="Unassembled WGS sequence"/>
</dbReference>
<keyword evidence="3" id="KW-1185">Reference proteome</keyword>
<dbReference type="EMBL" id="VUMO01000001">
    <property type="protein sequence ID" value="MSS19072.1"/>
    <property type="molecule type" value="Genomic_DNA"/>
</dbReference>
<sequence>MVVNAEYCTEVAKSCQDIYNKKYRRYHREERCTMIKIFGMEQCPHCRRCKGEFDARGIAYEFIDISRLENLKQFVKLRDTQPTFEGIRGTEQVGIPALVFDDGSVRRDWQAYLSEVFGDVSLPDEAEGAACSLDGSGC</sequence>
<dbReference type="Gene3D" id="3.40.30.10">
    <property type="entry name" value="Glutaredoxin"/>
    <property type="match status" value="1"/>
</dbReference>
<dbReference type="InterPro" id="IPR036249">
    <property type="entry name" value="Thioredoxin-like_sf"/>
</dbReference>
<gene>
    <name evidence="2" type="ORF">FYJ52_01400</name>
</gene>
<accession>A0A7X2T973</accession>
<proteinExistence type="predicted"/>
<evidence type="ECO:0000313" key="2">
    <source>
        <dbReference type="EMBL" id="MSS19072.1"/>
    </source>
</evidence>
<evidence type="ECO:0000259" key="1">
    <source>
        <dbReference type="Pfam" id="PF00462"/>
    </source>
</evidence>
<comment type="caution">
    <text evidence="2">The sequence shown here is derived from an EMBL/GenBank/DDBJ whole genome shotgun (WGS) entry which is preliminary data.</text>
</comment>
<reference evidence="2 3" key="1">
    <citation type="submission" date="2019-08" db="EMBL/GenBank/DDBJ databases">
        <title>In-depth cultivation of the pig gut microbiome towards novel bacterial diversity and tailored functional studies.</title>
        <authorList>
            <person name="Wylensek D."/>
            <person name="Hitch T.C.A."/>
            <person name="Clavel T."/>
        </authorList>
    </citation>
    <scope>NUCLEOTIDE SEQUENCE [LARGE SCALE GENOMIC DNA]</scope>
    <source>
        <strain evidence="2 3">RF-744-FAT-4</strain>
    </source>
</reference>
<feature type="domain" description="Glutaredoxin" evidence="1">
    <location>
        <begin position="35"/>
        <end position="84"/>
    </location>
</feature>
<name>A0A7X2T973_9FIRM</name>
<dbReference type="Pfam" id="PF00462">
    <property type="entry name" value="Glutaredoxin"/>
    <property type="match status" value="1"/>
</dbReference>
<dbReference type="PROSITE" id="PS51354">
    <property type="entry name" value="GLUTAREDOXIN_2"/>
    <property type="match status" value="1"/>
</dbReference>